<reference evidence="15" key="1">
    <citation type="submission" date="2023-01" db="EMBL/GenBank/DDBJ databases">
        <title>Key to firefly adult light organ development and bioluminescence: homeobox transcription factors regulate luciferase expression and transportation to peroxisome.</title>
        <authorList>
            <person name="Fu X."/>
        </authorList>
    </citation>
    <scope>NUCLEOTIDE SEQUENCE [LARGE SCALE GENOMIC DNA]</scope>
</reference>
<organism evidence="14 15">
    <name type="scientific">Aquatica leii</name>
    <dbReference type="NCBI Taxonomy" id="1421715"/>
    <lineage>
        <taxon>Eukaryota</taxon>
        <taxon>Metazoa</taxon>
        <taxon>Ecdysozoa</taxon>
        <taxon>Arthropoda</taxon>
        <taxon>Hexapoda</taxon>
        <taxon>Insecta</taxon>
        <taxon>Pterygota</taxon>
        <taxon>Neoptera</taxon>
        <taxon>Endopterygota</taxon>
        <taxon>Coleoptera</taxon>
        <taxon>Polyphaga</taxon>
        <taxon>Elateriformia</taxon>
        <taxon>Elateroidea</taxon>
        <taxon>Lampyridae</taxon>
        <taxon>Luciolinae</taxon>
        <taxon>Aquatica</taxon>
    </lineage>
</organism>
<dbReference type="InterPro" id="IPR008972">
    <property type="entry name" value="Cupredoxin"/>
</dbReference>
<dbReference type="AlphaFoldDB" id="A0AAN7SI44"/>
<feature type="transmembrane region" description="Helical" evidence="10">
    <location>
        <begin position="179"/>
        <end position="197"/>
    </location>
</feature>
<feature type="transmembrane region" description="Helical" evidence="10">
    <location>
        <begin position="272"/>
        <end position="290"/>
    </location>
</feature>
<evidence type="ECO:0000259" key="12">
    <source>
        <dbReference type="Pfam" id="PF07731"/>
    </source>
</evidence>
<gene>
    <name evidence="14" type="ORF">RN001_004643</name>
</gene>
<dbReference type="InterPro" id="IPR033138">
    <property type="entry name" value="Cu_oxidase_CS"/>
</dbReference>
<dbReference type="GO" id="GO:0005507">
    <property type="term" value="F:copper ion binding"/>
    <property type="evidence" value="ECO:0007669"/>
    <property type="project" value="InterPro"/>
</dbReference>
<evidence type="ECO:0000313" key="15">
    <source>
        <dbReference type="Proteomes" id="UP001353858"/>
    </source>
</evidence>
<keyword evidence="4 10" id="KW-0812">Transmembrane</keyword>
<dbReference type="FunFam" id="2.60.40.420:FF:000031">
    <property type="entry name" value="Laccase-2 isoform A"/>
    <property type="match status" value="1"/>
</dbReference>
<keyword evidence="3" id="KW-0808">Transferase</keyword>
<protein>
    <submittedName>
        <fullName evidence="14">Uncharacterized protein</fullName>
    </submittedName>
</protein>
<accession>A0AAN7SI44</accession>
<feature type="transmembrane region" description="Helical" evidence="10">
    <location>
        <begin position="446"/>
        <end position="467"/>
    </location>
</feature>
<dbReference type="GO" id="GO:0016746">
    <property type="term" value="F:acyltransferase activity"/>
    <property type="evidence" value="ECO:0007669"/>
    <property type="project" value="UniProtKB-KW"/>
</dbReference>
<dbReference type="Pfam" id="PF07731">
    <property type="entry name" value="Cu-oxidase_2"/>
    <property type="match status" value="1"/>
</dbReference>
<feature type="domain" description="Plastocyanin-like" evidence="12">
    <location>
        <begin position="1024"/>
        <end position="1151"/>
    </location>
</feature>
<feature type="transmembrane region" description="Helical" evidence="10">
    <location>
        <begin position="241"/>
        <end position="260"/>
    </location>
</feature>
<dbReference type="GO" id="GO:0016020">
    <property type="term" value="C:membrane"/>
    <property type="evidence" value="ECO:0007669"/>
    <property type="project" value="UniProtKB-SubCell"/>
</dbReference>
<keyword evidence="8 10" id="KW-0472">Membrane</keyword>
<feature type="transmembrane region" description="Helical" evidence="10">
    <location>
        <begin position="29"/>
        <end position="49"/>
    </location>
</feature>
<evidence type="ECO:0000256" key="6">
    <source>
        <dbReference type="ARBA" id="ARBA00022989"/>
    </source>
</evidence>
<evidence type="ECO:0000259" key="11">
    <source>
        <dbReference type="Pfam" id="PF00394"/>
    </source>
</evidence>
<keyword evidence="6 10" id="KW-1133">Transmembrane helix</keyword>
<dbReference type="InterPro" id="IPR011707">
    <property type="entry name" value="Cu-oxidase-like_N"/>
</dbReference>
<evidence type="ECO:0000313" key="14">
    <source>
        <dbReference type="EMBL" id="KAK4881324.1"/>
    </source>
</evidence>
<dbReference type="Gene3D" id="2.60.40.420">
    <property type="entry name" value="Cupredoxins - blue copper proteins"/>
    <property type="match status" value="3"/>
</dbReference>
<feature type="transmembrane region" description="Helical" evidence="10">
    <location>
        <begin position="61"/>
        <end position="80"/>
    </location>
</feature>
<dbReference type="InterPro" id="IPR004299">
    <property type="entry name" value="MBOAT_fam"/>
</dbReference>
<feature type="transmembrane region" description="Helical" evidence="10">
    <location>
        <begin position="378"/>
        <end position="396"/>
    </location>
</feature>
<dbReference type="GO" id="GO:0030258">
    <property type="term" value="P:lipid modification"/>
    <property type="evidence" value="ECO:0007669"/>
    <property type="project" value="TreeGrafter"/>
</dbReference>
<evidence type="ECO:0000256" key="7">
    <source>
        <dbReference type="ARBA" id="ARBA00023002"/>
    </source>
</evidence>
<dbReference type="InterPro" id="IPR049941">
    <property type="entry name" value="LPLAT_7/PORCN-like"/>
</dbReference>
<dbReference type="SUPFAM" id="SSF49503">
    <property type="entry name" value="Cupredoxins"/>
    <property type="match status" value="3"/>
</dbReference>
<dbReference type="CDD" id="cd13858">
    <property type="entry name" value="CuRO_1_tcLCC2_insect_like"/>
    <property type="match status" value="1"/>
</dbReference>
<dbReference type="InterPro" id="IPR011706">
    <property type="entry name" value="Cu-oxidase_C"/>
</dbReference>
<feature type="transmembrane region" description="Helical" evidence="10">
    <location>
        <begin position="100"/>
        <end position="118"/>
    </location>
</feature>
<comment type="subcellular location">
    <subcellularLocation>
        <location evidence="1">Membrane</location>
        <topology evidence="1">Multi-pass membrane protein</topology>
    </subcellularLocation>
</comment>
<dbReference type="PROSITE" id="PS00080">
    <property type="entry name" value="MULTICOPPER_OXIDASE2"/>
    <property type="match status" value="1"/>
</dbReference>
<sequence length="1221" mass="138828">MASAASSYYDGSKIFSWVSDYVGISVDQVNFVISQFVALALASLFRTVLHPSKTNSGTRHGFGLIFGLIIGYFCFGMQAIHLAGLPALCYIVIRTQSPQIMQRMVLATALIYLSVIHLHRQTYDYGSYTLDITGPLMVITQKVTSLAFNLHDGLARLDTELSKNRKLYAVYKMPSPLEYFSYSLAFPALMAGPVLFYKDYMDFIDGKHLLQNSANKNVDNNSNSRTVVLEPSPIIVVFKKVTLSIFLAAMFVQFIPMFSVKKVKDDDFLENTSIMFKFWFLGISMLLVRFKYYFAWLFADAICNNAGIGFTGYDDKGNSNWDGFSNINILKFELSTSLRDSIDAWNIGTNKWLRIIVYERVNNYATVLTYALSAVWHGFYPGYYLTFAAGALFTFAARNMRRAFRHHFTHNYESKFIYDLITFTATRLCMAYTTFSFVLLEFWPSIKLYLHMYLCLHILALLALTLVPRLTSKTVPGVAKRYSIANVVLAVFWEEGFKTSSTLFVCRYSSTLANIINMKFIKCLRIVMKIEATLVLLTFWIAGSTCYNVSEKGNNTDKELFEYVLLNNNRHPCTRTCRKNGVPMVCQYKFKVEWYTTLSKACFNCPFNADDCRRPECIPGDGNKRPVVVVNRQMPGPSIEVCMGDEVIVDVQNLLLGDSTTIHWHGYHQRDTPYMDGVPYVTQCPIPPATTFRYQFTAIQSGTHFWHSHTGFQRTDGVFGSFIVRTPEEDDPHSDLYDYDLSAHTVIVLDWGPETGLAKFIAHHHSDGDNKGEDILVNGMGQFKEFNQDNNATVYTPTARFLVERGYRYRFRVINAEFLNCPIELSVDNHTITVISSDGRDFAPVKAESVVTYAGERFDFILNADQQVGLYWMRFRGLMDCDDRFKSANQVAVLQYAGSSNSDYPVADVNYENSHKKGLQINALNKGPGQNDSLSMAELESLEGWDASLRTNPDYKFYVSYDFYKLDNPHFHNPKLYSFVKVNDTKKQLLTPQLNHISMRLPPFPLLSGRDQIDTTKFCNKSTVGKCLDEYCECTHVLQVSLNSVVELILIDKGFAYDANHPFHLHGYTFRVVGMGKLGANVTTTKVEEFDKKGLIKRNLINPVKKDTVTVPDGGYTILRFHATNPGYWLFHCHIEFHVEIGMALVFKVGEHKDMLPVPKDFPRCGNFLPKHSTRIQSNNSTLNNSSSSEQAIKENAGTSIKLNNYILFVFLCALYKLSIR</sequence>
<keyword evidence="15" id="KW-1185">Reference proteome</keyword>
<evidence type="ECO:0000256" key="5">
    <source>
        <dbReference type="ARBA" id="ARBA00022723"/>
    </source>
</evidence>
<proteinExistence type="inferred from homology"/>
<evidence type="ECO:0000256" key="3">
    <source>
        <dbReference type="ARBA" id="ARBA00022679"/>
    </source>
</evidence>
<dbReference type="Pfam" id="PF03062">
    <property type="entry name" value="MBOAT"/>
    <property type="match status" value="1"/>
</dbReference>
<keyword evidence="9" id="KW-0012">Acyltransferase</keyword>
<dbReference type="PANTHER" id="PTHR13906:SF4">
    <property type="entry name" value="LYSOPHOSPHOLIPID ACYLTRANSFERASE 6"/>
    <property type="match status" value="1"/>
</dbReference>
<dbReference type="Pfam" id="PF00394">
    <property type="entry name" value="Cu-oxidase"/>
    <property type="match status" value="1"/>
</dbReference>
<evidence type="ECO:0000256" key="10">
    <source>
        <dbReference type="SAM" id="Phobius"/>
    </source>
</evidence>
<dbReference type="GO" id="GO:0016491">
    <property type="term" value="F:oxidoreductase activity"/>
    <property type="evidence" value="ECO:0007669"/>
    <property type="project" value="UniProtKB-KW"/>
</dbReference>
<name>A0AAN7SI44_9COLE</name>
<dbReference type="InterPro" id="IPR001117">
    <property type="entry name" value="Cu-oxidase_2nd"/>
</dbReference>
<dbReference type="FunFam" id="2.60.40.420:FF:000045">
    <property type="entry name" value="Laccase 2"/>
    <property type="match status" value="1"/>
</dbReference>
<keyword evidence="7" id="KW-0560">Oxidoreductase</keyword>
<evidence type="ECO:0000256" key="8">
    <source>
        <dbReference type="ARBA" id="ARBA00023136"/>
    </source>
</evidence>
<dbReference type="InterPro" id="IPR002355">
    <property type="entry name" value="Cu_oxidase_Cu_BS"/>
</dbReference>
<evidence type="ECO:0000259" key="13">
    <source>
        <dbReference type="Pfam" id="PF07732"/>
    </source>
</evidence>
<dbReference type="Pfam" id="PF07732">
    <property type="entry name" value="Cu-oxidase_3"/>
    <property type="match status" value="1"/>
</dbReference>
<dbReference type="PROSITE" id="PS00079">
    <property type="entry name" value="MULTICOPPER_OXIDASE1"/>
    <property type="match status" value="1"/>
</dbReference>
<evidence type="ECO:0000256" key="9">
    <source>
        <dbReference type="ARBA" id="ARBA00023315"/>
    </source>
</evidence>
<feature type="domain" description="Plastocyanin-like" evidence="13">
    <location>
        <begin position="616"/>
        <end position="728"/>
    </location>
</feature>
<evidence type="ECO:0000256" key="1">
    <source>
        <dbReference type="ARBA" id="ARBA00004141"/>
    </source>
</evidence>
<dbReference type="CDD" id="cd13905">
    <property type="entry name" value="CuRO_3_tcLLC2_insect_like"/>
    <property type="match status" value="1"/>
</dbReference>
<feature type="transmembrane region" description="Helical" evidence="10">
    <location>
        <begin position="416"/>
        <end position="440"/>
    </location>
</feature>
<comment type="similarity">
    <text evidence="2">Belongs to the multicopper oxidase family.</text>
</comment>
<feature type="transmembrane region" description="Helical" evidence="10">
    <location>
        <begin position="526"/>
        <end position="543"/>
    </location>
</feature>
<dbReference type="EMBL" id="JARPUR010000002">
    <property type="protein sequence ID" value="KAK4881324.1"/>
    <property type="molecule type" value="Genomic_DNA"/>
</dbReference>
<comment type="caution">
    <text evidence="14">The sequence shown here is derived from an EMBL/GenBank/DDBJ whole genome shotgun (WGS) entry which is preliminary data.</text>
</comment>
<keyword evidence="5" id="KW-0479">Metal-binding</keyword>
<dbReference type="Proteomes" id="UP001353858">
    <property type="component" value="Unassembled WGS sequence"/>
</dbReference>
<dbReference type="CDD" id="cd13884">
    <property type="entry name" value="CuRO_2_tcLCC_insect_like"/>
    <property type="match status" value="1"/>
</dbReference>
<evidence type="ECO:0000256" key="2">
    <source>
        <dbReference type="ARBA" id="ARBA00010609"/>
    </source>
</evidence>
<feature type="domain" description="Plastocyanin-like" evidence="11">
    <location>
        <begin position="768"/>
        <end position="898"/>
    </location>
</feature>
<dbReference type="PANTHER" id="PTHR13906">
    <property type="entry name" value="PORCUPINE"/>
    <property type="match status" value="1"/>
</dbReference>
<evidence type="ECO:0000256" key="4">
    <source>
        <dbReference type="ARBA" id="ARBA00022692"/>
    </source>
</evidence>